<evidence type="ECO:0000259" key="3">
    <source>
        <dbReference type="PROSITE" id="PS50158"/>
    </source>
</evidence>
<dbReference type="InterPro" id="IPR008042">
    <property type="entry name" value="Retrotrans_Pao"/>
</dbReference>
<dbReference type="PANTHER" id="PTHR47331:SF1">
    <property type="entry name" value="GAG-LIKE PROTEIN"/>
    <property type="match status" value="1"/>
</dbReference>
<reference evidence="6" key="1">
    <citation type="journal article" date="2015" name="Proc. Natl. Acad. Sci. U.S.A.">
        <title>Genome sequence of the Asian Tiger mosquito, Aedes albopictus, reveals insights into its biology, genetics, and evolution.</title>
        <authorList>
            <person name="Chen X.G."/>
            <person name="Jiang X."/>
            <person name="Gu J."/>
            <person name="Xu M."/>
            <person name="Wu Y."/>
            <person name="Deng Y."/>
            <person name="Zhang C."/>
            <person name="Bonizzoni M."/>
            <person name="Dermauw W."/>
            <person name="Vontas J."/>
            <person name="Armbruster P."/>
            <person name="Huang X."/>
            <person name="Yang Y."/>
            <person name="Zhang H."/>
            <person name="He W."/>
            <person name="Peng H."/>
            <person name="Liu Y."/>
            <person name="Wu K."/>
            <person name="Chen J."/>
            <person name="Lirakis M."/>
            <person name="Topalis P."/>
            <person name="Van Leeuwen T."/>
            <person name="Hall A.B."/>
            <person name="Jiang X."/>
            <person name="Thorpe C."/>
            <person name="Mueller R.L."/>
            <person name="Sun C."/>
            <person name="Waterhouse R.M."/>
            <person name="Yan G."/>
            <person name="Tu Z.J."/>
            <person name="Fang X."/>
            <person name="James A.A."/>
        </authorList>
    </citation>
    <scope>NUCLEOTIDE SEQUENCE [LARGE SCALE GENOMIC DNA]</scope>
    <source>
        <strain evidence="6">Foshan</strain>
    </source>
</reference>
<keyword evidence="1" id="KW-0863">Zinc-finger</keyword>
<dbReference type="InterPro" id="IPR040676">
    <property type="entry name" value="DUF5641"/>
</dbReference>
<dbReference type="Proteomes" id="UP000069940">
    <property type="component" value="Unassembled WGS sequence"/>
</dbReference>
<dbReference type="InterPro" id="IPR021109">
    <property type="entry name" value="Peptidase_aspartic_dom_sf"/>
</dbReference>
<dbReference type="PROSITE" id="PS50994">
    <property type="entry name" value="INTEGRASE"/>
    <property type="match status" value="1"/>
</dbReference>
<keyword evidence="1" id="KW-0479">Metal-binding</keyword>
<dbReference type="InterPro" id="IPR012337">
    <property type="entry name" value="RNaseH-like_sf"/>
</dbReference>
<keyword evidence="1" id="KW-0862">Zinc</keyword>
<dbReference type="PANTHER" id="PTHR47331">
    <property type="entry name" value="PHD-TYPE DOMAIN-CONTAINING PROTEIN"/>
    <property type="match status" value="1"/>
</dbReference>
<dbReference type="CDD" id="cd00303">
    <property type="entry name" value="retropepsin_like"/>
    <property type="match status" value="1"/>
</dbReference>
<dbReference type="Pfam" id="PF05380">
    <property type="entry name" value="Peptidase_A17"/>
    <property type="match status" value="1"/>
</dbReference>
<dbReference type="PROSITE" id="PS50158">
    <property type="entry name" value="ZF_CCHC"/>
    <property type="match status" value="1"/>
</dbReference>
<dbReference type="RefSeq" id="XP_062704342.1">
    <property type="nucleotide sequence ID" value="XM_062848358.1"/>
</dbReference>
<dbReference type="InterPro" id="IPR001878">
    <property type="entry name" value="Znf_CCHC"/>
</dbReference>
<evidence type="ECO:0008006" key="7">
    <source>
        <dbReference type="Google" id="ProtNLM"/>
    </source>
</evidence>
<dbReference type="Pfam" id="PF18701">
    <property type="entry name" value="DUF5641"/>
    <property type="match status" value="1"/>
</dbReference>
<proteinExistence type="predicted"/>
<dbReference type="GeneID" id="134286702"/>
<dbReference type="InterPro" id="IPR036397">
    <property type="entry name" value="RNaseH_sf"/>
</dbReference>
<evidence type="ECO:0000256" key="2">
    <source>
        <dbReference type="SAM" id="MobiDB-lite"/>
    </source>
</evidence>
<protein>
    <recommendedName>
        <fullName evidence="7">Endonuclease</fullName>
    </recommendedName>
</protein>
<evidence type="ECO:0000259" key="4">
    <source>
        <dbReference type="PROSITE" id="PS50994"/>
    </source>
</evidence>
<reference evidence="5" key="2">
    <citation type="submission" date="2025-05" db="UniProtKB">
        <authorList>
            <consortium name="EnsemblMetazoa"/>
        </authorList>
    </citation>
    <scope>IDENTIFICATION</scope>
    <source>
        <strain evidence="5">Foshan</strain>
    </source>
</reference>
<dbReference type="InterPro" id="IPR001584">
    <property type="entry name" value="Integrase_cat-core"/>
</dbReference>
<dbReference type="Gene3D" id="3.30.420.10">
    <property type="entry name" value="Ribonuclease H-like superfamily/Ribonuclease H"/>
    <property type="match status" value="1"/>
</dbReference>
<dbReference type="SUPFAM" id="SSF57756">
    <property type="entry name" value="Retrovirus zinc finger-like domains"/>
    <property type="match status" value="1"/>
</dbReference>
<feature type="domain" description="Integrase catalytic" evidence="4">
    <location>
        <begin position="1183"/>
        <end position="1379"/>
    </location>
</feature>
<dbReference type="InterPro" id="IPR036875">
    <property type="entry name" value="Znf_CCHC_sf"/>
</dbReference>
<evidence type="ECO:0000256" key="1">
    <source>
        <dbReference type="PROSITE-ProRule" id="PRU00047"/>
    </source>
</evidence>
<evidence type="ECO:0000313" key="6">
    <source>
        <dbReference type="Proteomes" id="UP000069940"/>
    </source>
</evidence>
<dbReference type="InterPro" id="IPR043502">
    <property type="entry name" value="DNA/RNA_pol_sf"/>
</dbReference>
<dbReference type="EnsemblMetazoa" id="AALFPA23_016920.R24708">
    <property type="protein sequence ID" value="AALFPA23_016920.P24708"/>
    <property type="gene ID" value="AALFPA23_016920"/>
</dbReference>
<dbReference type="Pfam" id="PF17921">
    <property type="entry name" value="Integrase_H2C2"/>
    <property type="match status" value="1"/>
</dbReference>
<organism evidence="5 6">
    <name type="scientific">Aedes albopictus</name>
    <name type="common">Asian tiger mosquito</name>
    <name type="synonym">Stegomyia albopicta</name>
    <dbReference type="NCBI Taxonomy" id="7160"/>
    <lineage>
        <taxon>Eukaryota</taxon>
        <taxon>Metazoa</taxon>
        <taxon>Ecdysozoa</taxon>
        <taxon>Arthropoda</taxon>
        <taxon>Hexapoda</taxon>
        <taxon>Insecta</taxon>
        <taxon>Pterygota</taxon>
        <taxon>Neoptera</taxon>
        <taxon>Endopterygota</taxon>
        <taxon>Diptera</taxon>
        <taxon>Nematocera</taxon>
        <taxon>Culicoidea</taxon>
        <taxon>Culicidae</taxon>
        <taxon>Culicinae</taxon>
        <taxon>Aedini</taxon>
        <taxon>Aedes</taxon>
        <taxon>Stegomyia</taxon>
    </lineage>
</organism>
<dbReference type="Gene3D" id="1.10.340.70">
    <property type="match status" value="1"/>
</dbReference>
<dbReference type="Gene3D" id="2.40.70.10">
    <property type="entry name" value="Acid Proteases"/>
    <property type="match status" value="1"/>
</dbReference>
<dbReference type="SUPFAM" id="SSF56672">
    <property type="entry name" value="DNA/RNA polymerases"/>
    <property type="match status" value="1"/>
</dbReference>
<name>A0ABM1ZBK6_AEDAL</name>
<keyword evidence="6" id="KW-1185">Reference proteome</keyword>
<dbReference type="InterPro" id="IPR041588">
    <property type="entry name" value="Integrase_H2C2"/>
</dbReference>
<sequence>MLVNRIALKLDSETRKAWELDQVSTTLPSYDETLDFLRERCRVLEKIRPLTKPPVKPPSKLQLRSSAASQVRTSSLVTTTDTCPQCSESHELWKCDTFKKAGIADRYDTLRRVGACFNCLQKGHRTTDCSSKRSCKKCNKRHHTTLHPADSQQRKPEDCTSEGSQHGPQPKPEKKTTPPPPAQAAAESVGTEVQAALCTHPKGTGKQVLLSTAVVLVYGRADVYPCRVLLDSGSHSNFVSEHFATLLSLKKEPANVMISGLNDINTTVRLKIHTKIKSRISDFTACLEFFIVPRITGNLPLSKVSCTSFTIPNDIQLADPNFNIPDRVDMLLGAEVFFEMLKSGRMWIPNTNAVLQDTQFGWVLSGPIPSKVSEKQQSFFITAEGTLNEIVRIFWQIESCCEPGEKLVASDAVCIDHFRETHSRTAEGRYVVRLPFNDVKDQLGDSKAMAEKRFLALEKRLDKTPEVKTQYISFLREYEMLGHMTLNEETEIDELNSAYYLLEMVGSTTTRLRVVFDGSAQSDTGVSINQTQMVGPSVQNDLISILLNFRSHKFAFAADIPKMYRQVEVHKDDVRYQRILWRESQDQPIRIYDLRTVTYGLASSPFLATMALRQLAEDEKEQYPLAAEAVIKSFYIDDALTGASSLDEAIALKDQIIGLLEQGGFKAHKFCSNLEELLATVPEDQRESCVDITDPTVNAIMKTLGVSWNPKEDRFTFVVPGNPNREAQLTKRLILSQIARIFDPLGFVGPAITAAKLILRELWSLNLDWDQPVPCELAKLWMDYRDQLHSLNNVKIERWILSDGACARELCGFADASDMAYGVCLYARTQCNDGTAKMILVCSKSRILPRKKNKQKEITTPKAELLAALLLSQLTAKVLAAIDIDFSSVRLWSDSQIVLCWLQQAPDVLTVFVGNRVRQIQLLTAGYTWQYIPSRENPADLISRGVAPSELKGRRLWWNGPPSFQNAQPLIDQPPPLSEEEVPEMRKTVLVSATEHSRLPLFDRVSRYMIIQRAMAYVIRFCDYIRSGRQQLTKGLPTASEMKRASTLITRLVQAEVFFQELHAIRSGNDYKLPFQNMNPFIDPSDGVLRVGGRLRNAAIPYEHRHQAVLPDKHPLTINLIRHLHRTNFHLGQRSLLGVVRQQYWPLKAKNIIRSIVHHCIPCFRMRPKKSTQLMGDLPDYRVKPSPLFSHTGLDFAGPFNLRSSTISRHPTTTKGYVCVFVCMATRALHLEAVSDLSSDSFMAALQRFVSRRGLVQKLYSDNATNFEGANNHMCRLAELFHDEQHIRAVNEYCAPRGIEWSFIPPRSPHFGGIWEAGVKSVKSHLKLVFAEHRLTFEALSTVLAQVEAILNSRPLTPASDDPNDLNAITPAHFIIGREFQAIPEPSYASIPQGWLSRLQFIQDLKQKFWRVWMNEYLHELQKRQRDLKVTEFKVGAMVVIIDENAPPLKWALARIIELHPGKDGNTRVVSLQTKNGTTKRAVKKICLLPLDDEKDDQKLES</sequence>
<feature type="region of interest" description="Disordered" evidence="2">
    <location>
        <begin position="142"/>
        <end position="189"/>
    </location>
</feature>
<accession>A0ABM1ZBK6</accession>
<feature type="domain" description="CCHC-type" evidence="3">
    <location>
        <begin position="116"/>
        <end position="129"/>
    </location>
</feature>
<evidence type="ECO:0000313" key="5">
    <source>
        <dbReference type="EnsemblMetazoa" id="AALFPA23_016920.P24708"/>
    </source>
</evidence>
<dbReference type="SUPFAM" id="SSF53098">
    <property type="entry name" value="Ribonuclease H-like"/>
    <property type="match status" value="1"/>
</dbReference>